<evidence type="ECO:0000313" key="3">
    <source>
        <dbReference type="Proteomes" id="UP000694844"/>
    </source>
</evidence>
<dbReference type="KEGG" id="cvn:111110348"/>
<evidence type="ECO:0000313" key="4">
    <source>
        <dbReference type="RefSeq" id="XP_022302522.1"/>
    </source>
</evidence>
<feature type="compositionally biased region" description="Polar residues" evidence="1">
    <location>
        <begin position="173"/>
        <end position="216"/>
    </location>
</feature>
<feature type="signal peptide" evidence="2">
    <location>
        <begin position="1"/>
        <end position="23"/>
    </location>
</feature>
<protein>
    <submittedName>
        <fullName evidence="4">Uncharacterized protein LOC111110348</fullName>
    </submittedName>
</protein>
<dbReference type="RefSeq" id="XP_022302522.1">
    <property type="nucleotide sequence ID" value="XM_022446814.1"/>
</dbReference>
<proteinExistence type="predicted"/>
<reference evidence="4" key="2">
    <citation type="submission" date="2025-08" db="UniProtKB">
        <authorList>
            <consortium name="RefSeq"/>
        </authorList>
    </citation>
    <scope>IDENTIFICATION</scope>
    <source>
        <tissue evidence="4">Whole sample</tissue>
    </source>
</reference>
<evidence type="ECO:0000256" key="1">
    <source>
        <dbReference type="SAM" id="MobiDB-lite"/>
    </source>
</evidence>
<evidence type="ECO:0000256" key="2">
    <source>
        <dbReference type="SAM" id="SignalP"/>
    </source>
</evidence>
<keyword evidence="3" id="KW-1185">Reference proteome</keyword>
<sequence>MIRRFMETFCLILSCSVVFQVQSHLLKGSENSFPAEIEEQRNQNAGCNISAGWNLTGRDWGCCGNYEGCCKLASKLCYLHDRVCHCCTLGWFLCGPECTPDSDCLANAPDVKPSLSDLIMSFSSPNPFTSSTLQNKDTNVSKELSQTLSNNSTDFAYGNITSEEQSVFNSFTSQAPSQTKLGDDSSNQPESNKYSVNSSKTSHLNKTVKENNSGQISGIADNDFEFSKVDANTIHNDIIEGSGDTE</sequence>
<dbReference type="Proteomes" id="UP000694844">
    <property type="component" value="Chromosome 1"/>
</dbReference>
<dbReference type="AlphaFoldDB" id="A0A8B8BGM8"/>
<dbReference type="OrthoDB" id="9992296at2759"/>
<accession>A0A8B8BGM8</accession>
<feature type="region of interest" description="Disordered" evidence="1">
    <location>
        <begin position="173"/>
        <end position="218"/>
    </location>
</feature>
<feature type="chain" id="PRO_5034304141" evidence="2">
    <location>
        <begin position="24"/>
        <end position="246"/>
    </location>
</feature>
<organism evidence="3 4">
    <name type="scientific">Crassostrea virginica</name>
    <name type="common">Eastern oyster</name>
    <dbReference type="NCBI Taxonomy" id="6565"/>
    <lineage>
        <taxon>Eukaryota</taxon>
        <taxon>Metazoa</taxon>
        <taxon>Spiralia</taxon>
        <taxon>Lophotrochozoa</taxon>
        <taxon>Mollusca</taxon>
        <taxon>Bivalvia</taxon>
        <taxon>Autobranchia</taxon>
        <taxon>Pteriomorphia</taxon>
        <taxon>Ostreida</taxon>
        <taxon>Ostreoidea</taxon>
        <taxon>Ostreidae</taxon>
        <taxon>Crassostrea</taxon>
    </lineage>
</organism>
<gene>
    <name evidence="4" type="primary">LOC111110348</name>
</gene>
<name>A0A8B8BGM8_CRAVI</name>
<keyword evidence="2" id="KW-0732">Signal</keyword>
<reference evidence="3" key="1">
    <citation type="submission" date="2024-06" db="UniProtKB">
        <authorList>
            <consortium name="RefSeq"/>
        </authorList>
    </citation>
    <scope>NUCLEOTIDE SEQUENCE [LARGE SCALE GENOMIC DNA]</scope>
</reference>
<dbReference type="GeneID" id="111110348"/>